<sequence>MFKIVTLATWLLALLLAILFMYEEVANGQLLPSWGHVNSDKYRSNSIQFYKPHKEWITKFQDTFASSGSVAFDVNRGKALIFDLYRYNLTFIEVDLLNGNQSILQYAAPPSTMSPVQSNLVIDSNSNAYLTLIGSDGTKILIKADLTNTKNILYKIVEQAGMVILLSEDSTILITYTYSHVIAYETKNFKQLWSFECDNEPIDILLVSRDLYVATGDQTIHKLDIQTGKLISRFTIPDYLSGAGVDSMSFSGLPGWLILGMNLKDSSVVGVVNVDAQKADMVTVLYGDAKKLVAETSNIVSSVIQNGTSVHIFSALSAYTGFSGGYFGTHTSFDIQKDNSIARLEIDGTWQNNKLSGFTVASAQPNRQSVILMDATKYLVISNDQNGKVLKTASSKITGDGSRFVVSAGNQMVYAFSFTNNQVIMEAASLA</sequence>
<reference evidence="2 3" key="1">
    <citation type="journal article" date="2010" name="Cell">
        <title>The genome of Naegleria gruberi illuminates early eukaryotic versatility.</title>
        <authorList>
            <person name="Fritz-Laylin L.K."/>
            <person name="Prochnik S.E."/>
            <person name="Ginger M.L."/>
            <person name="Dacks J.B."/>
            <person name="Carpenter M.L."/>
            <person name="Field M.C."/>
            <person name="Kuo A."/>
            <person name="Paredez A."/>
            <person name="Chapman J."/>
            <person name="Pham J."/>
            <person name="Shu S."/>
            <person name="Neupane R."/>
            <person name="Cipriano M."/>
            <person name="Mancuso J."/>
            <person name="Tu H."/>
            <person name="Salamov A."/>
            <person name="Lindquist E."/>
            <person name="Shapiro H."/>
            <person name="Lucas S."/>
            <person name="Grigoriev I.V."/>
            <person name="Cande W.Z."/>
            <person name="Fulton C."/>
            <person name="Rokhsar D.S."/>
            <person name="Dawson S.C."/>
        </authorList>
    </citation>
    <scope>NUCLEOTIDE SEQUENCE [LARGE SCALE GENOMIC DNA]</scope>
    <source>
        <strain evidence="2 3">NEG-M</strain>
    </source>
</reference>
<dbReference type="AlphaFoldDB" id="D2VCD9"/>
<dbReference type="InterPro" id="IPR011047">
    <property type="entry name" value="Quinoprotein_ADH-like_sf"/>
</dbReference>
<proteinExistence type="predicted"/>
<evidence type="ECO:0000313" key="3">
    <source>
        <dbReference type="Proteomes" id="UP000006671"/>
    </source>
</evidence>
<dbReference type="KEGG" id="ngr:NAEGRDRAFT_79425"/>
<dbReference type="GeneID" id="8849076"/>
<feature type="signal peptide" evidence="1">
    <location>
        <begin position="1"/>
        <end position="28"/>
    </location>
</feature>
<dbReference type="Proteomes" id="UP000006671">
    <property type="component" value="Unassembled WGS sequence"/>
</dbReference>
<dbReference type="InterPro" id="IPR015943">
    <property type="entry name" value="WD40/YVTN_repeat-like_dom_sf"/>
</dbReference>
<dbReference type="Gene3D" id="2.130.10.10">
    <property type="entry name" value="YVTN repeat-like/Quinoprotein amine dehydrogenase"/>
    <property type="match status" value="1"/>
</dbReference>
<gene>
    <name evidence="2" type="ORF">NAEGRDRAFT_79425</name>
</gene>
<dbReference type="SUPFAM" id="SSF50998">
    <property type="entry name" value="Quinoprotein alcohol dehydrogenase-like"/>
    <property type="match status" value="1"/>
</dbReference>
<evidence type="ECO:0000313" key="2">
    <source>
        <dbReference type="EMBL" id="EFC45402.1"/>
    </source>
</evidence>
<dbReference type="VEuPathDB" id="AmoebaDB:NAEGRDRAFT_79425"/>
<protein>
    <submittedName>
        <fullName evidence="2">Uncharacterized protein</fullName>
    </submittedName>
</protein>
<accession>D2VCD9</accession>
<keyword evidence="3" id="KW-1185">Reference proteome</keyword>
<dbReference type="EMBL" id="GG738863">
    <property type="protein sequence ID" value="EFC45402.1"/>
    <property type="molecule type" value="Genomic_DNA"/>
</dbReference>
<feature type="chain" id="PRO_5003037455" evidence="1">
    <location>
        <begin position="29"/>
        <end position="431"/>
    </location>
</feature>
<name>D2VCD9_NAEGR</name>
<evidence type="ECO:0000256" key="1">
    <source>
        <dbReference type="SAM" id="SignalP"/>
    </source>
</evidence>
<organism evidence="3">
    <name type="scientific">Naegleria gruberi</name>
    <name type="common">Amoeba</name>
    <dbReference type="NCBI Taxonomy" id="5762"/>
    <lineage>
        <taxon>Eukaryota</taxon>
        <taxon>Discoba</taxon>
        <taxon>Heterolobosea</taxon>
        <taxon>Tetramitia</taxon>
        <taxon>Eutetramitia</taxon>
        <taxon>Vahlkampfiidae</taxon>
        <taxon>Naegleria</taxon>
    </lineage>
</organism>
<keyword evidence="1" id="KW-0732">Signal</keyword>
<dbReference type="InParanoid" id="D2VCD9"/>
<dbReference type="RefSeq" id="XP_002678146.1">
    <property type="nucleotide sequence ID" value="XM_002678100.1"/>
</dbReference>